<dbReference type="PANTHER" id="PTHR23513">
    <property type="entry name" value="INTEGRAL MEMBRANE EFFLUX PROTEIN-RELATED"/>
    <property type="match status" value="1"/>
</dbReference>
<evidence type="ECO:0000256" key="7">
    <source>
        <dbReference type="SAM" id="MobiDB-lite"/>
    </source>
</evidence>
<organism evidence="10 11">
    <name type="scientific">Actinacidiphila bryophytorum</name>
    <dbReference type="NCBI Taxonomy" id="1436133"/>
    <lineage>
        <taxon>Bacteria</taxon>
        <taxon>Bacillati</taxon>
        <taxon>Actinomycetota</taxon>
        <taxon>Actinomycetes</taxon>
        <taxon>Kitasatosporales</taxon>
        <taxon>Streptomycetaceae</taxon>
        <taxon>Actinacidiphila</taxon>
    </lineage>
</organism>
<sequence length="461" mass="45847">MTAPERASAPRAGGRPHDGAGGRSAFRAAAAFTVDRRPLGVPAYRRLWVASAVGAVGGSFSVVAIPTQLFTVTGSSAVVGLAAAVSLAALVVAALWAGAVADVRDRRKVLLAAHCGLAVTYAGLWTQAVLGGRCVPALLALVACQGVSFGAVMTTMGAAVPRLVPAALLPAASSLSSLVRYAGSILGPVLAGVLIPVTGLGTLYLFDAAALLAVLWAVLRLPPLPPPLPAGTDARAAQARSVPGQVADGFRCLAASRLLVAVLAVDLAAMAFGMPVALFPELAQRTYGGTAGGGPALGLLYAAYPAGVFAVGLVSGTFTRARRHGAVLAAAAAAWGACVVLLGLAPVLWLAVAALALGGAVNFVLSTFRNALTQSLTDDALRGRVQGSLTVVTIGGPQIGNLLHGAAGSAFGPRPVICAGGLLTVLAVGAVVRSVPELHRYAAGTAPAPAPGTAGVRRRVP</sequence>
<keyword evidence="4 8" id="KW-0812">Transmembrane</keyword>
<dbReference type="SUPFAM" id="SSF103473">
    <property type="entry name" value="MFS general substrate transporter"/>
    <property type="match status" value="1"/>
</dbReference>
<feature type="transmembrane region" description="Helical" evidence="8">
    <location>
        <begin position="136"/>
        <end position="158"/>
    </location>
</feature>
<evidence type="ECO:0000256" key="1">
    <source>
        <dbReference type="ARBA" id="ARBA00004429"/>
    </source>
</evidence>
<dbReference type="InterPro" id="IPR036259">
    <property type="entry name" value="MFS_trans_sf"/>
</dbReference>
<dbReference type="Proteomes" id="UP001153328">
    <property type="component" value="Unassembled WGS sequence"/>
</dbReference>
<dbReference type="RefSeq" id="WP_240166338.1">
    <property type="nucleotide sequence ID" value="NZ_CAJVAX010000018.1"/>
</dbReference>
<proteinExistence type="predicted"/>
<keyword evidence="11" id="KW-1185">Reference proteome</keyword>
<dbReference type="Gene3D" id="1.20.1250.20">
    <property type="entry name" value="MFS general substrate transporter like domains"/>
    <property type="match status" value="1"/>
</dbReference>
<dbReference type="InterPro" id="IPR020846">
    <property type="entry name" value="MFS_dom"/>
</dbReference>
<evidence type="ECO:0000256" key="3">
    <source>
        <dbReference type="ARBA" id="ARBA00022475"/>
    </source>
</evidence>
<evidence type="ECO:0000256" key="5">
    <source>
        <dbReference type="ARBA" id="ARBA00022989"/>
    </source>
</evidence>
<comment type="caution">
    <text evidence="10">The sequence shown here is derived from an EMBL/GenBank/DDBJ whole genome shotgun (WGS) entry which is preliminary data.</text>
</comment>
<dbReference type="AlphaFoldDB" id="A0A9W4H3N9"/>
<protein>
    <submittedName>
        <fullName evidence="10">Predicted arabinose efflux permease, MFS family</fullName>
    </submittedName>
</protein>
<feature type="transmembrane region" description="Helical" evidence="8">
    <location>
        <begin position="258"/>
        <end position="279"/>
    </location>
</feature>
<keyword evidence="5 8" id="KW-1133">Transmembrane helix</keyword>
<feature type="region of interest" description="Disordered" evidence="7">
    <location>
        <begin position="1"/>
        <end position="22"/>
    </location>
</feature>
<dbReference type="PANTHER" id="PTHR23513:SF9">
    <property type="entry name" value="ENTEROBACTIN EXPORTER ENTS"/>
    <property type="match status" value="1"/>
</dbReference>
<dbReference type="EMBL" id="CAJVAX010000018">
    <property type="protein sequence ID" value="CAG7648029.1"/>
    <property type="molecule type" value="Genomic_DNA"/>
</dbReference>
<keyword evidence="6 8" id="KW-0472">Membrane</keyword>
<evidence type="ECO:0000256" key="4">
    <source>
        <dbReference type="ARBA" id="ARBA00022692"/>
    </source>
</evidence>
<keyword evidence="2" id="KW-0813">Transport</keyword>
<evidence type="ECO:0000256" key="2">
    <source>
        <dbReference type="ARBA" id="ARBA00022448"/>
    </source>
</evidence>
<name>A0A9W4H3N9_9ACTN</name>
<dbReference type="GO" id="GO:0022857">
    <property type="term" value="F:transmembrane transporter activity"/>
    <property type="evidence" value="ECO:0007669"/>
    <property type="project" value="InterPro"/>
</dbReference>
<evidence type="ECO:0000256" key="8">
    <source>
        <dbReference type="SAM" id="Phobius"/>
    </source>
</evidence>
<gene>
    <name evidence="10" type="ORF">SBRY_40823</name>
</gene>
<dbReference type="CDD" id="cd06173">
    <property type="entry name" value="MFS_MefA_like"/>
    <property type="match status" value="1"/>
</dbReference>
<accession>A0A9W4H3N9</accession>
<keyword evidence="3" id="KW-1003">Cell membrane</keyword>
<dbReference type="Pfam" id="PF05977">
    <property type="entry name" value="MFS_3"/>
    <property type="match status" value="1"/>
</dbReference>
<dbReference type="PROSITE" id="PS50850">
    <property type="entry name" value="MFS"/>
    <property type="match status" value="1"/>
</dbReference>
<feature type="domain" description="Major facilitator superfamily (MFS) profile" evidence="9">
    <location>
        <begin position="257"/>
        <end position="461"/>
    </location>
</feature>
<dbReference type="InterPro" id="IPR010290">
    <property type="entry name" value="TM_effector"/>
</dbReference>
<feature type="transmembrane region" description="Helical" evidence="8">
    <location>
        <begin position="77"/>
        <end position="97"/>
    </location>
</feature>
<feature type="transmembrane region" description="Helical" evidence="8">
    <location>
        <begin position="325"/>
        <end position="342"/>
    </location>
</feature>
<evidence type="ECO:0000313" key="10">
    <source>
        <dbReference type="EMBL" id="CAG7648029.1"/>
    </source>
</evidence>
<feature type="transmembrane region" description="Helical" evidence="8">
    <location>
        <begin position="109"/>
        <end position="130"/>
    </location>
</feature>
<feature type="transmembrane region" description="Helical" evidence="8">
    <location>
        <begin position="178"/>
        <end position="197"/>
    </location>
</feature>
<dbReference type="GO" id="GO:0005886">
    <property type="term" value="C:plasma membrane"/>
    <property type="evidence" value="ECO:0007669"/>
    <property type="project" value="UniProtKB-SubCell"/>
</dbReference>
<feature type="transmembrane region" description="Helical" evidence="8">
    <location>
        <begin position="47"/>
        <end position="65"/>
    </location>
</feature>
<evidence type="ECO:0000313" key="11">
    <source>
        <dbReference type="Proteomes" id="UP001153328"/>
    </source>
</evidence>
<reference evidence="10" key="1">
    <citation type="submission" date="2021-06" db="EMBL/GenBank/DDBJ databases">
        <authorList>
            <person name="Arsene-Ploetze F."/>
        </authorList>
    </citation>
    <scope>NUCLEOTIDE SEQUENCE</scope>
    <source>
        <strain evidence="10">SBRY1</strain>
    </source>
</reference>
<comment type="subcellular location">
    <subcellularLocation>
        <location evidence="1">Cell inner membrane</location>
        <topology evidence="1">Multi-pass membrane protein</topology>
    </subcellularLocation>
</comment>
<evidence type="ECO:0000256" key="6">
    <source>
        <dbReference type="ARBA" id="ARBA00023136"/>
    </source>
</evidence>
<evidence type="ECO:0000259" key="9">
    <source>
        <dbReference type="PROSITE" id="PS50850"/>
    </source>
</evidence>
<feature type="transmembrane region" description="Helical" evidence="8">
    <location>
        <begin position="299"/>
        <end position="318"/>
    </location>
</feature>